<proteinExistence type="predicted"/>
<reference evidence="1" key="1">
    <citation type="submission" date="2022-03" db="EMBL/GenBank/DDBJ databases">
        <authorList>
            <person name="Martin C."/>
        </authorList>
    </citation>
    <scope>NUCLEOTIDE SEQUENCE</scope>
</reference>
<dbReference type="InterPro" id="IPR011993">
    <property type="entry name" value="PH-like_dom_sf"/>
</dbReference>
<accession>A0A8J1UU26</accession>
<protein>
    <submittedName>
        <fullName evidence="1">Uncharacterized protein</fullName>
    </submittedName>
</protein>
<dbReference type="AlphaFoldDB" id="A0A8J1UU26"/>
<sequence length="281" mass="33184">MDLQFSICSWPAAYYMSQTYSWVKGMFYVKPMGLYFEVPPKKKHRKRSSKKRIMFMIRFEHVSRVEKKIANLIYPAIVVYGAKQDRDRYWFASFPNRKSSYNMIVHFWKEHLAMIQRGDSVSTPGTIISNNEYSDIVLHDSMSELDIWLSRWRFVSRPITEPILLGKDGIHHAYVFPIIYNRFIPDKVMAQYEGVLRISNEGLTILSNNQHKIFHYKLEDITEIRILNPYQMIIWKISEHGYTDVSYAIVSTRLVEIIKVLYFINSLKKIVSTGILAIYIT</sequence>
<dbReference type="EMBL" id="CAIIXF020000003">
    <property type="protein sequence ID" value="CAH1779875.1"/>
    <property type="molecule type" value="Genomic_DNA"/>
</dbReference>
<organism evidence="1 2">
    <name type="scientific">Owenia fusiformis</name>
    <name type="common">Polychaete worm</name>
    <dbReference type="NCBI Taxonomy" id="6347"/>
    <lineage>
        <taxon>Eukaryota</taxon>
        <taxon>Metazoa</taxon>
        <taxon>Spiralia</taxon>
        <taxon>Lophotrochozoa</taxon>
        <taxon>Annelida</taxon>
        <taxon>Polychaeta</taxon>
        <taxon>Sedentaria</taxon>
        <taxon>Canalipalpata</taxon>
        <taxon>Sabellida</taxon>
        <taxon>Oweniida</taxon>
        <taxon>Oweniidae</taxon>
        <taxon>Owenia</taxon>
    </lineage>
</organism>
<evidence type="ECO:0000313" key="1">
    <source>
        <dbReference type="EMBL" id="CAH1779875.1"/>
    </source>
</evidence>
<gene>
    <name evidence="1" type="ORF">OFUS_LOCUS6636</name>
</gene>
<comment type="caution">
    <text evidence="1">The sequence shown here is derived from an EMBL/GenBank/DDBJ whole genome shotgun (WGS) entry which is preliminary data.</text>
</comment>
<name>A0A8J1UU26_OWEFU</name>
<keyword evidence="2" id="KW-1185">Reference proteome</keyword>
<dbReference type="Proteomes" id="UP000749559">
    <property type="component" value="Unassembled WGS sequence"/>
</dbReference>
<dbReference type="OrthoDB" id="10009801at2759"/>
<evidence type="ECO:0000313" key="2">
    <source>
        <dbReference type="Proteomes" id="UP000749559"/>
    </source>
</evidence>
<dbReference type="Gene3D" id="2.30.29.30">
    <property type="entry name" value="Pleckstrin-homology domain (PH domain)/Phosphotyrosine-binding domain (PTB)"/>
    <property type="match status" value="1"/>
</dbReference>